<dbReference type="InterPro" id="IPR007709">
    <property type="entry name" value="N-FG_amidohydro"/>
</dbReference>
<proteinExistence type="predicted"/>
<dbReference type="SUPFAM" id="SSF53187">
    <property type="entry name" value="Zn-dependent exopeptidases"/>
    <property type="match status" value="1"/>
</dbReference>
<accession>A0A5C6S0S6</accession>
<sequence>MPRDDSGDNFSHVLQRPAEWASGVIVCSPHSGREFPDWFLAETCLDVATLRSSEDAFMDRLIRPALAAGAVTLTARLPRSIVDVNRSASEIDPGAVICGGNRPTTPRALAGLGVIPRVVSGARPIRRGPITLAEARRRIDTYWRPYHAALREVIDEALERFGRAIVIDMHSMPHEAISHLTGPLPQAVIGDRHGISCGLALRDTLATLMRDAGFRLRINSPFSGAYVATAYGRPTQNVHVAQIEIDRNLYLDPVRMRPSDGYDDCAARLAQVLSQAAQLPCDPDRFRVAAE</sequence>
<name>A0A5C6S0S6_9RHOB</name>
<keyword evidence="2" id="KW-1185">Reference proteome</keyword>
<dbReference type="Gene3D" id="3.40.630.40">
    <property type="entry name" value="Zn-dependent exopeptidases"/>
    <property type="match status" value="1"/>
</dbReference>
<evidence type="ECO:0000313" key="2">
    <source>
        <dbReference type="Proteomes" id="UP000321562"/>
    </source>
</evidence>
<dbReference type="AlphaFoldDB" id="A0A5C6S0S6"/>
<dbReference type="EMBL" id="VOPL01000006">
    <property type="protein sequence ID" value="TXB67875.1"/>
    <property type="molecule type" value="Genomic_DNA"/>
</dbReference>
<dbReference type="OrthoDB" id="9802050at2"/>
<keyword evidence="1" id="KW-0378">Hydrolase</keyword>
<dbReference type="Proteomes" id="UP000321562">
    <property type="component" value="Unassembled WGS sequence"/>
</dbReference>
<protein>
    <submittedName>
        <fullName evidence="1">N-formylglutamate amidohydrolase</fullName>
    </submittedName>
</protein>
<reference evidence="1 2" key="1">
    <citation type="submission" date="2019-08" db="EMBL/GenBank/DDBJ databases">
        <authorList>
            <person name="Ye J."/>
        </authorList>
    </citation>
    <scope>NUCLEOTIDE SEQUENCE [LARGE SCALE GENOMIC DNA]</scope>
    <source>
        <strain evidence="1 2">TK008</strain>
    </source>
</reference>
<organism evidence="1 2">
    <name type="scientific">Paracoccus aurantiacus</name>
    <dbReference type="NCBI Taxonomy" id="2599412"/>
    <lineage>
        <taxon>Bacteria</taxon>
        <taxon>Pseudomonadati</taxon>
        <taxon>Pseudomonadota</taxon>
        <taxon>Alphaproteobacteria</taxon>
        <taxon>Rhodobacterales</taxon>
        <taxon>Paracoccaceae</taxon>
        <taxon>Paracoccus</taxon>
    </lineage>
</organism>
<dbReference type="GO" id="GO:0016787">
    <property type="term" value="F:hydrolase activity"/>
    <property type="evidence" value="ECO:0007669"/>
    <property type="project" value="UniProtKB-KW"/>
</dbReference>
<dbReference type="Pfam" id="PF05013">
    <property type="entry name" value="FGase"/>
    <property type="match status" value="1"/>
</dbReference>
<gene>
    <name evidence="1" type="ORF">FQV27_14210</name>
</gene>
<comment type="caution">
    <text evidence="1">The sequence shown here is derived from an EMBL/GenBank/DDBJ whole genome shotgun (WGS) entry which is preliminary data.</text>
</comment>
<evidence type="ECO:0000313" key="1">
    <source>
        <dbReference type="EMBL" id="TXB67875.1"/>
    </source>
</evidence>